<comment type="caution">
    <text evidence="1">The sequence shown here is derived from an EMBL/GenBank/DDBJ whole genome shotgun (WGS) entry which is preliminary data.</text>
</comment>
<sequence>MLPCLHQNIKAFLLECLVEFLKAACIIGTDLFIFSQPQSLLFLLYLQELTKEIKNDIKFCGRIKMEGNVA</sequence>
<keyword evidence="2" id="KW-1185">Reference proteome</keyword>
<protein>
    <submittedName>
        <fullName evidence="1">Uncharacterized protein</fullName>
    </submittedName>
</protein>
<reference evidence="1 2" key="1">
    <citation type="submission" date="2020-03" db="EMBL/GenBank/DDBJ databases">
        <title>Genomic Encyclopedia of Type Strains, Phase IV (KMG-IV): sequencing the most valuable type-strain genomes for metagenomic binning, comparative biology and taxonomic classification.</title>
        <authorList>
            <person name="Goeker M."/>
        </authorList>
    </citation>
    <scope>NUCLEOTIDE SEQUENCE [LARGE SCALE GENOMIC DNA]</scope>
    <source>
        <strain evidence="1 2">DSM 29762</strain>
    </source>
</reference>
<accession>A0A846R2U5</accession>
<gene>
    <name evidence="1" type="ORF">GGR42_001601</name>
</gene>
<name>A0A846R2U5_9FLAO</name>
<dbReference type="EMBL" id="JAATJJ010000001">
    <property type="protein sequence ID" value="NJB71139.1"/>
    <property type="molecule type" value="Genomic_DNA"/>
</dbReference>
<organism evidence="1 2">
    <name type="scientific">Saonia flava</name>
    <dbReference type="NCBI Taxonomy" id="523696"/>
    <lineage>
        <taxon>Bacteria</taxon>
        <taxon>Pseudomonadati</taxon>
        <taxon>Bacteroidota</taxon>
        <taxon>Flavobacteriia</taxon>
        <taxon>Flavobacteriales</taxon>
        <taxon>Flavobacteriaceae</taxon>
        <taxon>Saonia</taxon>
    </lineage>
</organism>
<evidence type="ECO:0000313" key="2">
    <source>
        <dbReference type="Proteomes" id="UP000590442"/>
    </source>
</evidence>
<proteinExistence type="predicted"/>
<dbReference type="Proteomes" id="UP000590442">
    <property type="component" value="Unassembled WGS sequence"/>
</dbReference>
<evidence type="ECO:0000313" key="1">
    <source>
        <dbReference type="EMBL" id="NJB71139.1"/>
    </source>
</evidence>
<dbReference type="AlphaFoldDB" id="A0A846R2U5"/>